<dbReference type="PROSITE" id="PS50110">
    <property type="entry name" value="RESPONSE_REGULATORY"/>
    <property type="match status" value="1"/>
</dbReference>
<dbReference type="InterPro" id="IPR001789">
    <property type="entry name" value="Sig_transdc_resp-reg_receiver"/>
</dbReference>
<dbReference type="EMBL" id="UOEQ01000216">
    <property type="protein sequence ID" value="VAW19391.1"/>
    <property type="molecule type" value="Genomic_DNA"/>
</dbReference>
<dbReference type="Gene3D" id="3.40.50.2300">
    <property type="match status" value="1"/>
</dbReference>
<protein>
    <recommendedName>
        <fullName evidence="2">Response regulatory domain-containing protein</fullName>
    </recommendedName>
</protein>
<evidence type="ECO:0000256" key="1">
    <source>
        <dbReference type="ARBA" id="ARBA00022553"/>
    </source>
</evidence>
<dbReference type="GO" id="GO:0000160">
    <property type="term" value="P:phosphorelay signal transduction system"/>
    <property type="evidence" value="ECO:0007669"/>
    <property type="project" value="InterPro"/>
</dbReference>
<proteinExistence type="predicted"/>
<dbReference type="Pfam" id="PF00072">
    <property type="entry name" value="Response_reg"/>
    <property type="match status" value="1"/>
</dbReference>
<gene>
    <name evidence="3" type="ORF">MNBD_ALPHA11-49</name>
</gene>
<dbReference type="PANTHER" id="PTHR44591:SF3">
    <property type="entry name" value="RESPONSE REGULATORY DOMAIN-CONTAINING PROTEIN"/>
    <property type="match status" value="1"/>
</dbReference>
<dbReference type="InterPro" id="IPR050595">
    <property type="entry name" value="Bact_response_regulator"/>
</dbReference>
<dbReference type="SMART" id="SM00448">
    <property type="entry name" value="REC"/>
    <property type="match status" value="1"/>
</dbReference>
<dbReference type="AlphaFoldDB" id="A0A3B0TL27"/>
<keyword evidence="1" id="KW-0597">Phosphoprotein</keyword>
<evidence type="ECO:0000313" key="3">
    <source>
        <dbReference type="EMBL" id="VAW19391.1"/>
    </source>
</evidence>
<reference evidence="3" key="1">
    <citation type="submission" date="2018-06" db="EMBL/GenBank/DDBJ databases">
        <authorList>
            <person name="Zhirakovskaya E."/>
        </authorList>
    </citation>
    <scope>NUCLEOTIDE SEQUENCE</scope>
</reference>
<sequence>MIIPADLCALVVDDNEYARALATNALKKLGLASIFSGKDATTGLQLAQNNQLDFVLLDWYMPDINGAGFVRLVRGGQAGCPADLPIIVATAYATRENIKRIHNLGIKEILVKPFDNRQLGLAISSVLSNSLISSSNKEKDETGGEQIIL</sequence>
<dbReference type="SUPFAM" id="SSF52172">
    <property type="entry name" value="CheY-like"/>
    <property type="match status" value="1"/>
</dbReference>
<dbReference type="PANTHER" id="PTHR44591">
    <property type="entry name" value="STRESS RESPONSE REGULATOR PROTEIN 1"/>
    <property type="match status" value="1"/>
</dbReference>
<accession>A0A3B0TL27</accession>
<name>A0A3B0TL27_9ZZZZ</name>
<dbReference type="InterPro" id="IPR011006">
    <property type="entry name" value="CheY-like_superfamily"/>
</dbReference>
<feature type="domain" description="Response regulatory" evidence="2">
    <location>
        <begin position="8"/>
        <end position="127"/>
    </location>
</feature>
<organism evidence="3">
    <name type="scientific">hydrothermal vent metagenome</name>
    <dbReference type="NCBI Taxonomy" id="652676"/>
    <lineage>
        <taxon>unclassified sequences</taxon>
        <taxon>metagenomes</taxon>
        <taxon>ecological metagenomes</taxon>
    </lineage>
</organism>
<evidence type="ECO:0000259" key="2">
    <source>
        <dbReference type="PROSITE" id="PS50110"/>
    </source>
</evidence>